<accession>A0A0H4QY79</accession>
<gene>
    <name evidence="2" type="ORF">ABM34_01800</name>
</gene>
<evidence type="ECO:0000313" key="3">
    <source>
        <dbReference type="Proteomes" id="UP000036106"/>
    </source>
</evidence>
<dbReference type="AlphaFoldDB" id="A0A0H4QY79"/>
<feature type="transmembrane region" description="Helical" evidence="1">
    <location>
        <begin position="115"/>
        <end position="144"/>
    </location>
</feature>
<dbReference type="OrthoDB" id="9795813at2"/>
<dbReference type="RefSeq" id="WP_048702727.1">
    <property type="nucleotide sequence ID" value="NZ_CP012034.1"/>
</dbReference>
<sequence length="190" mass="20419">MAQNKELIILTEGAIVTAAAQALAFVPHSVGISSIEVVYGLIPMAIFALRRGLKAGLMAGLVWGLLDMLLRGLSTGSVMNPLQGFIEYPIAFGAIGLIGLGSYKVKQTISNGKNSLGWILAFSALGFSVKYLFHFIAGGIFWAAFAPKGMNPWIYSLVINGGSFIANMIMMLVLVIILHKVFNQLIMVKK</sequence>
<feature type="transmembrane region" description="Helical" evidence="1">
    <location>
        <begin position="164"/>
        <end position="182"/>
    </location>
</feature>
<dbReference type="EMBL" id="CP012034">
    <property type="protein sequence ID" value="AKP66405.1"/>
    <property type="molecule type" value="Genomic_DNA"/>
</dbReference>
<dbReference type="NCBIfam" id="TIGR02357">
    <property type="entry name" value="ECF_ThiT_YuaJ"/>
    <property type="match status" value="1"/>
</dbReference>
<name>A0A0H4QY79_9LACO</name>
<dbReference type="InterPro" id="IPR012651">
    <property type="entry name" value="Thia_Transptr_ThiT"/>
</dbReference>
<dbReference type="GO" id="GO:0015234">
    <property type="term" value="F:thiamine transmembrane transporter activity"/>
    <property type="evidence" value="ECO:0007669"/>
    <property type="project" value="InterPro"/>
</dbReference>
<dbReference type="GO" id="GO:0005886">
    <property type="term" value="C:plasma membrane"/>
    <property type="evidence" value="ECO:0007669"/>
    <property type="project" value="InterPro"/>
</dbReference>
<protein>
    <submittedName>
        <fullName evidence="2">Thiamine biosynthesis protein ThiT</fullName>
    </submittedName>
</protein>
<keyword evidence="1" id="KW-0472">Membrane</keyword>
<reference evidence="3" key="1">
    <citation type="submission" date="2015-07" db="EMBL/GenBank/DDBJ databases">
        <title>Lactobacillus ginsenosidimutans/EMML 3141/ whole genome sequencing.</title>
        <authorList>
            <person name="Kim M.K."/>
            <person name="Im W.-T."/>
            <person name="Srinivasan S."/>
            <person name="Lee J.-J."/>
        </authorList>
    </citation>
    <scope>NUCLEOTIDE SEQUENCE [LARGE SCALE GENOMIC DNA]</scope>
    <source>
        <strain evidence="3">EMML 3041</strain>
    </source>
</reference>
<dbReference type="KEGG" id="lgn:ABM34_01800"/>
<dbReference type="Pfam" id="PF09515">
    <property type="entry name" value="Thia_YuaJ"/>
    <property type="match status" value="1"/>
</dbReference>
<keyword evidence="1" id="KW-1133">Transmembrane helix</keyword>
<feature type="transmembrane region" description="Helical" evidence="1">
    <location>
        <begin position="7"/>
        <end position="26"/>
    </location>
</feature>
<dbReference type="PATRIC" id="fig|1007676.4.peg.376"/>
<feature type="transmembrane region" description="Helical" evidence="1">
    <location>
        <begin position="56"/>
        <end position="73"/>
    </location>
</feature>
<organism evidence="2 3">
    <name type="scientific">Companilactobacillus ginsenosidimutans</name>
    <dbReference type="NCBI Taxonomy" id="1007676"/>
    <lineage>
        <taxon>Bacteria</taxon>
        <taxon>Bacillati</taxon>
        <taxon>Bacillota</taxon>
        <taxon>Bacilli</taxon>
        <taxon>Lactobacillales</taxon>
        <taxon>Lactobacillaceae</taxon>
        <taxon>Companilactobacillus</taxon>
    </lineage>
</organism>
<feature type="transmembrane region" description="Helical" evidence="1">
    <location>
        <begin position="85"/>
        <end position="103"/>
    </location>
</feature>
<evidence type="ECO:0000313" key="2">
    <source>
        <dbReference type="EMBL" id="AKP66405.1"/>
    </source>
</evidence>
<dbReference type="Gene3D" id="1.10.1760.20">
    <property type="match status" value="1"/>
</dbReference>
<proteinExistence type="predicted"/>
<dbReference type="STRING" id="1007676.ABM34_01800"/>
<evidence type="ECO:0000256" key="1">
    <source>
        <dbReference type="SAM" id="Phobius"/>
    </source>
</evidence>
<keyword evidence="1" id="KW-0812">Transmembrane</keyword>
<dbReference type="Proteomes" id="UP000036106">
    <property type="component" value="Chromosome"/>
</dbReference>
<keyword evidence="3" id="KW-1185">Reference proteome</keyword>
<feature type="transmembrane region" description="Helical" evidence="1">
    <location>
        <begin position="32"/>
        <end position="49"/>
    </location>
</feature>